<organism evidence="4">
    <name type="scientific">bioreactor metagenome</name>
    <dbReference type="NCBI Taxonomy" id="1076179"/>
    <lineage>
        <taxon>unclassified sequences</taxon>
        <taxon>metagenomes</taxon>
        <taxon>ecological metagenomes</taxon>
    </lineage>
</organism>
<dbReference type="InterPro" id="IPR029044">
    <property type="entry name" value="Nucleotide-diphossugar_trans"/>
</dbReference>
<accession>A0A645B6P4</accession>
<name>A0A645B6P4_9ZZZZ</name>
<proteinExistence type="predicted"/>
<evidence type="ECO:0000313" key="4">
    <source>
        <dbReference type="EMBL" id="MPM60291.1"/>
    </source>
</evidence>
<gene>
    <name evidence="4" type="primary">spsI_2</name>
    <name evidence="4" type="ORF">SDC9_107142</name>
</gene>
<dbReference type="InterPro" id="IPR025877">
    <property type="entry name" value="MobA-like_NTP_Trfase"/>
</dbReference>
<keyword evidence="2" id="KW-0548">Nucleotidyltransferase</keyword>
<protein>
    <submittedName>
        <fullName evidence="4">Bifunctional IPC transferase and DIPP synthase</fullName>
    </submittedName>
</protein>
<dbReference type="EMBL" id="VSSQ01017723">
    <property type="protein sequence ID" value="MPM60291.1"/>
    <property type="molecule type" value="Genomic_DNA"/>
</dbReference>
<evidence type="ECO:0000256" key="2">
    <source>
        <dbReference type="ARBA" id="ARBA00022695"/>
    </source>
</evidence>
<evidence type="ECO:0000259" key="3">
    <source>
        <dbReference type="Pfam" id="PF12804"/>
    </source>
</evidence>
<dbReference type="PANTHER" id="PTHR43584">
    <property type="entry name" value="NUCLEOTIDYL TRANSFERASE"/>
    <property type="match status" value="1"/>
</dbReference>
<dbReference type="Pfam" id="PF12804">
    <property type="entry name" value="NTP_transf_3"/>
    <property type="match status" value="1"/>
</dbReference>
<dbReference type="SUPFAM" id="SSF53448">
    <property type="entry name" value="Nucleotide-diphospho-sugar transferases"/>
    <property type="match status" value="1"/>
</dbReference>
<keyword evidence="1 4" id="KW-0808">Transferase</keyword>
<dbReference type="Gene3D" id="3.90.550.10">
    <property type="entry name" value="Spore Coat Polysaccharide Biosynthesis Protein SpsA, Chain A"/>
    <property type="match status" value="1"/>
</dbReference>
<dbReference type="PANTHER" id="PTHR43584:SF8">
    <property type="entry name" value="N-ACETYLMURAMATE ALPHA-1-PHOSPHATE URIDYLYLTRANSFERASE"/>
    <property type="match status" value="1"/>
</dbReference>
<evidence type="ECO:0000256" key="1">
    <source>
        <dbReference type="ARBA" id="ARBA00022679"/>
    </source>
</evidence>
<dbReference type="CDD" id="cd02523">
    <property type="entry name" value="PC_cytidylyltransferase"/>
    <property type="match status" value="1"/>
</dbReference>
<feature type="domain" description="MobA-like NTP transferase" evidence="3">
    <location>
        <begin position="1"/>
        <end position="130"/>
    </location>
</feature>
<dbReference type="InterPro" id="IPR050065">
    <property type="entry name" value="GlmU-like"/>
</dbReference>
<sequence length="238" mass="26634">MAAGRGSRLGALTQDRPKTLLPLQGHTLLSGILSSLLRHGITDVTLVLGFQPEKIIAEVNKNFPQVNFQFVLNSEYQSRENLYSLFLALPFIENRDLLILNADLFFEDGILENLLKEPADAIAVDFSSEFTEEATKVKLNEAGVVMGIGKDLRPTESDGESIGMLKLTQHTAKLYGEQITAMVERGETKVWYPYALKKILPQLHLKPVPTGTFLWEEIDTISDYKRAIQKSESLSIKK</sequence>
<dbReference type="AlphaFoldDB" id="A0A645B6P4"/>
<reference evidence="4" key="1">
    <citation type="submission" date="2019-08" db="EMBL/GenBank/DDBJ databases">
        <authorList>
            <person name="Kucharzyk K."/>
            <person name="Murdoch R.W."/>
            <person name="Higgins S."/>
            <person name="Loffler F."/>
        </authorList>
    </citation>
    <scope>NUCLEOTIDE SEQUENCE</scope>
</reference>
<dbReference type="GO" id="GO:0016779">
    <property type="term" value="F:nucleotidyltransferase activity"/>
    <property type="evidence" value="ECO:0007669"/>
    <property type="project" value="UniProtKB-KW"/>
</dbReference>
<comment type="caution">
    <text evidence="4">The sequence shown here is derived from an EMBL/GenBank/DDBJ whole genome shotgun (WGS) entry which is preliminary data.</text>
</comment>